<evidence type="ECO:0000256" key="3">
    <source>
        <dbReference type="ARBA" id="ARBA00022723"/>
    </source>
</evidence>
<dbReference type="PANTHER" id="PTHR43161:SF9">
    <property type="entry name" value="SORBITOL DEHYDROGENASE"/>
    <property type="match status" value="1"/>
</dbReference>
<evidence type="ECO:0000256" key="5">
    <source>
        <dbReference type="ARBA" id="ARBA00023002"/>
    </source>
</evidence>
<dbReference type="GO" id="GO:0003939">
    <property type="term" value="F:L-iditol 2-dehydrogenase (NAD+) activity"/>
    <property type="evidence" value="ECO:0007669"/>
    <property type="project" value="TreeGrafter"/>
</dbReference>
<keyword evidence="3 11" id="KW-0479">Metal-binding</keyword>
<evidence type="ECO:0000256" key="1">
    <source>
        <dbReference type="ARBA" id="ARBA00001947"/>
    </source>
</evidence>
<comment type="cofactor">
    <cofactor evidence="1 11">
        <name>Zn(2+)</name>
        <dbReference type="ChEBI" id="CHEBI:29105"/>
    </cofactor>
</comment>
<dbReference type="Pfam" id="PF00107">
    <property type="entry name" value="ADH_zinc_N"/>
    <property type="match status" value="1"/>
</dbReference>
<dbReference type="SMART" id="SM00829">
    <property type="entry name" value="PKS_ER"/>
    <property type="match status" value="1"/>
</dbReference>
<dbReference type="CDD" id="cd05285">
    <property type="entry name" value="sorbitol_DH"/>
    <property type="match status" value="1"/>
</dbReference>
<evidence type="ECO:0000256" key="7">
    <source>
        <dbReference type="ARBA" id="ARBA00024843"/>
    </source>
</evidence>
<evidence type="ECO:0000256" key="9">
    <source>
        <dbReference type="ARBA" id="ARBA00026119"/>
    </source>
</evidence>
<evidence type="ECO:0000313" key="13">
    <source>
        <dbReference type="EMBL" id="KAK2772653.1"/>
    </source>
</evidence>
<keyword evidence="4 11" id="KW-0862">Zinc</keyword>
<evidence type="ECO:0000256" key="10">
    <source>
        <dbReference type="ARBA" id="ARBA00030139"/>
    </source>
</evidence>
<dbReference type="SUPFAM" id="SSF51735">
    <property type="entry name" value="NAD(P)-binding Rossmann-fold domains"/>
    <property type="match status" value="1"/>
</dbReference>
<dbReference type="GO" id="GO:0008270">
    <property type="term" value="F:zinc ion binding"/>
    <property type="evidence" value="ECO:0007669"/>
    <property type="project" value="InterPro"/>
</dbReference>
<comment type="function">
    <text evidence="7">Xylitol dehydrogenase which catalyzes the conversion of xylitol to D-xylulose. Xylose is a major component of hemicelluloses such as xylan. Most fungi utilize D-xylose via three enzymatic reactions, xylose reductase (XR), xylitol dehydrogenase (XDH), and xylulokinase, to form xylulose 5-phosphate, which enters pentose phosphate pathway.</text>
</comment>
<dbReference type="PANTHER" id="PTHR43161">
    <property type="entry name" value="SORBITOL DEHYDROGENASE"/>
    <property type="match status" value="1"/>
</dbReference>
<dbReference type="InterPro" id="IPR011032">
    <property type="entry name" value="GroES-like_sf"/>
</dbReference>
<dbReference type="InterPro" id="IPR036291">
    <property type="entry name" value="NAD(P)-bd_dom_sf"/>
</dbReference>
<keyword evidence="14" id="KW-1185">Reference proteome</keyword>
<protein>
    <recommendedName>
        <fullName evidence="9">D-xylulose reductase</fullName>
        <ecNumber evidence="9">1.1.1.9</ecNumber>
    </recommendedName>
    <alternativeName>
        <fullName evidence="10">Xylitol dehydrogenase A</fullName>
    </alternativeName>
</protein>
<dbReference type="InterPro" id="IPR020843">
    <property type="entry name" value="ER"/>
</dbReference>
<evidence type="ECO:0000256" key="6">
    <source>
        <dbReference type="ARBA" id="ARBA00023027"/>
    </source>
</evidence>
<proteinExistence type="inferred from homology"/>
<dbReference type="EC" id="1.1.1.9" evidence="9"/>
<comment type="pathway">
    <text evidence="8">Carbohydrate degradation; L-arabinose degradation via L-arabinitol; D-xylulose 5-phosphate from L-arabinose (fungal route): step 4/5.</text>
</comment>
<comment type="similarity">
    <text evidence="2 11">Belongs to the zinc-containing alcohol dehydrogenase family.</text>
</comment>
<dbReference type="SUPFAM" id="SSF50129">
    <property type="entry name" value="GroES-like"/>
    <property type="match status" value="1"/>
</dbReference>
<sequence length="429" mass="46392">MTLTTEDTRIPTKNHACVMLGIDKLGLEGRPMPPPPGEVVVAPKKTGICGSDVHLFLEGRAGESSFCDPLILGHEAAGVVAQVGSKVTALQIGDRVALEPGFCCRRCEFCKGGEYGQCGDFKFAAADGFDGTLQGFFTIPADFCYRLPESMSFEEGALIEPLAVAVMAVSSVAKMKHNANVAIFGAGPVGLLTMAVAKALGARRILAVDVNEQRLDFAKGYCATDVHAAIPKNSGEDNMSYSKRHVSLLETWRHVQYTTGFAQALEIMKKFGLGERGEGIDLVVECSGAEVCVQTGIWLAKRRGMFVQVGAGPANNLIPMSILVNKEITVKGSLRYGPGCYQLAIDLVRQGRINLKPLLTHRFPFKDAVKAFKAMQNGKGDDGKVTIKVISEYPCVLSPLPLIILILMQLTGLWRECIHEPDCWGCKWI</sequence>
<evidence type="ECO:0000256" key="2">
    <source>
        <dbReference type="ARBA" id="ARBA00008072"/>
    </source>
</evidence>
<dbReference type="Proteomes" id="UP001281614">
    <property type="component" value="Unassembled WGS sequence"/>
</dbReference>
<keyword evidence="5" id="KW-0560">Oxidoreductase</keyword>
<accession>A0AAE0DAJ0</accession>
<dbReference type="Pfam" id="PF08240">
    <property type="entry name" value="ADH_N"/>
    <property type="match status" value="1"/>
</dbReference>
<reference evidence="13" key="1">
    <citation type="submission" date="2023-02" db="EMBL/GenBank/DDBJ databases">
        <title>Colletotrichum kahawae CIFC_Que2 genome sequencing and assembly.</title>
        <authorList>
            <person name="Baroncelli R."/>
        </authorList>
    </citation>
    <scope>NUCLEOTIDE SEQUENCE</scope>
    <source>
        <strain evidence="13">CIFC_Que2</strain>
    </source>
</reference>
<dbReference type="InterPro" id="IPR045306">
    <property type="entry name" value="SDH-like"/>
</dbReference>
<dbReference type="InterPro" id="IPR013149">
    <property type="entry name" value="ADH-like_C"/>
</dbReference>
<dbReference type="AlphaFoldDB" id="A0AAE0DAJ0"/>
<evidence type="ECO:0000313" key="14">
    <source>
        <dbReference type="Proteomes" id="UP001281614"/>
    </source>
</evidence>
<keyword evidence="6" id="KW-0520">NAD</keyword>
<name>A0AAE0DAJ0_COLKA</name>
<organism evidence="13 14">
    <name type="scientific">Colletotrichum kahawae</name>
    <name type="common">Coffee berry disease fungus</name>
    <dbReference type="NCBI Taxonomy" id="34407"/>
    <lineage>
        <taxon>Eukaryota</taxon>
        <taxon>Fungi</taxon>
        <taxon>Dikarya</taxon>
        <taxon>Ascomycota</taxon>
        <taxon>Pezizomycotina</taxon>
        <taxon>Sordariomycetes</taxon>
        <taxon>Hypocreomycetidae</taxon>
        <taxon>Glomerellales</taxon>
        <taxon>Glomerellaceae</taxon>
        <taxon>Colletotrichum</taxon>
        <taxon>Colletotrichum gloeosporioides species complex</taxon>
    </lineage>
</organism>
<feature type="domain" description="Enoyl reductase (ER)" evidence="12">
    <location>
        <begin position="21"/>
        <end position="387"/>
    </location>
</feature>
<evidence type="ECO:0000256" key="8">
    <source>
        <dbReference type="ARBA" id="ARBA00025713"/>
    </source>
</evidence>
<dbReference type="PROSITE" id="PS00059">
    <property type="entry name" value="ADH_ZINC"/>
    <property type="match status" value="1"/>
</dbReference>
<dbReference type="EMBL" id="VYYT01000065">
    <property type="protein sequence ID" value="KAK2772653.1"/>
    <property type="molecule type" value="Genomic_DNA"/>
</dbReference>
<evidence type="ECO:0000256" key="4">
    <source>
        <dbReference type="ARBA" id="ARBA00022833"/>
    </source>
</evidence>
<dbReference type="Gene3D" id="3.90.180.10">
    <property type="entry name" value="Medium-chain alcohol dehydrogenases, catalytic domain"/>
    <property type="match status" value="1"/>
</dbReference>
<dbReference type="GO" id="GO:0006062">
    <property type="term" value="P:sorbitol catabolic process"/>
    <property type="evidence" value="ECO:0007669"/>
    <property type="project" value="TreeGrafter"/>
</dbReference>
<dbReference type="Gene3D" id="3.40.50.720">
    <property type="entry name" value="NAD(P)-binding Rossmann-like Domain"/>
    <property type="match status" value="1"/>
</dbReference>
<dbReference type="InterPro" id="IPR002328">
    <property type="entry name" value="ADH_Zn_CS"/>
</dbReference>
<gene>
    <name evidence="13" type="ORF">CKAH01_13852</name>
</gene>
<dbReference type="InterPro" id="IPR013154">
    <property type="entry name" value="ADH-like_N"/>
</dbReference>
<evidence type="ECO:0000256" key="11">
    <source>
        <dbReference type="RuleBase" id="RU361277"/>
    </source>
</evidence>
<evidence type="ECO:0000259" key="12">
    <source>
        <dbReference type="SMART" id="SM00829"/>
    </source>
</evidence>
<dbReference type="GO" id="GO:0046526">
    <property type="term" value="F:D-xylulose reductase activity"/>
    <property type="evidence" value="ECO:0007669"/>
    <property type="project" value="UniProtKB-EC"/>
</dbReference>
<comment type="caution">
    <text evidence="13">The sequence shown here is derived from an EMBL/GenBank/DDBJ whole genome shotgun (WGS) entry which is preliminary data.</text>
</comment>